<dbReference type="Gene3D" id="3.80.10.10">
    <property type="entry name" value="Ribonuclease Inhibitor"/>
    <property type="match status" value="1"/>
</dbReference>
<dbReference type="GO" id="GO:0005634">
    <property type="term" value="C:nucleus"/>
    <property type="evidence" value="ECO:0007669"/>
    <property type="project" value="UniProtKB-SubCell"/>
</dbReference>
<keyword evidence="3" id="KW-0433">Leucine-rich repeat</keyword>
<feature type="compositionally biased region" description="Low complexity" evidence="7">
    <location>
        <begin position="263"/>
        <end position="281"/>
    </location>
</feature>
<keyword evidence="4" id="KW-0677">Repeat</keyword>
<evidence type="ECO:0000256" key="5">
    <source>
        <dbReference type="ARBA" id="ARBA00023242"/>
    </source>
</evidence>
<gene>
    <name evidence="8" type="ORF">WJX81_003873</name>
</gene>
<evidence type="ECO:0000256" key="1">
    <source>
        <dbReference type="ARBA" id="ARBA00004123"/>
    </source>
</evidence>
<dbReference type="EMBL" id="JALJOU010000027">
    <property type="protein sequence ID" value="KAK9835984.1"/>
    <property type="molecule type" value="Genomic_DNA"/>
</dbReference>
<dbReference type="InterPro" id="IPR044640">
    <property type="entry name" value="RU2A"/>
</dbReference>
<comment type="caution">
    <text evidence="8">The sequence shown here is derived from an EMBL/GenBank/DDBJ whole genome shotgun (WGS) entry which is preliminary data.</text>
</comment>
<dbReference type="GO" id="GO:0000398">
    <property type="term" value="P:mRNA splicing, via spliceosome"/>
    <property type="evidence" value="ECO:0007669"/>
    <property type="project" value="InterPro"/>
</dbReference>
<dbReference type="SUPFAM" id="SSF52058">
    <property type="entry name" value="L domain-like"/>
    <property type="match status" value="1"/>
</dbReference>
<feature type="region of interest" description="Disordered" evidence="7">
    <location>
        <begin position="259"/>
        <end position="281"/>
    </location>
</feature>
<reference evidence="8 9" key="1">
    <citation type="journal article" date="2024" name="Nat. Commun.">
        <title>Phylogenomics reveals the evolutionary origins of lichenization in chlorophyte algae.</title>
        <authorList>
            <person name="Puginier C."/>
            <person name="Libourel C."/>
            <person name="Otte J."/>
            <person name="Skaloud P."/>
            <person name="Haon M."/>
            <person name="Grisel S."/>
            <person name="Petersen M."/>
            <person name="Berrin J.G."/>
            <person name="Delaux P.M."/>
            <person name="Dal Grande F."/>
            <person name="Keller J."/>
        </authorList>
    </citation>
    <scope>NUCLEOTIDE SEQUENCE [LARGE SCALE GENOMIC DNA]</scope>
    <source>
        <strain evidence="8 9">SAG 245.80</strain>
    </source>
</reference>
<evidence type="ECO:0000256" key="6">
    <source>
        <dbReference type="ARBA" id="ARBA00024196"/>
    </source>
</evidence>
<accession>A0AAW1RQH7</accession>
<dbReference type="Pfam" id="PF14580">
    <property type="entry name" value="LRR_9"/>
    <property type="match status" value="1"/>
</dbReference>
<dbReference type="AlphaFoldDB" id="A0AAW1RQH7"/>
<comment type="similarity">
    <text evidence="6">Belongs to the U2 small nuclear ribonucleoprotein A family.</text>
</comment>
<name>A0AAW1RQH7_9CHLO</name>
<dbReference type="PANTHER" id="PTHR10552">
    <property type="entry name" value="U2 SMALL NUCLEAR RIBONUCLEOPROTEIN A"/>
    <property type="match status" value="1"/>
</dbReference>
<evidence type="ECO:0000313" key="8">
    <source>
        <dbReference type="EMBL" id="KAK9835984.1"/>
    </source>
</evidence>
<proteinExistence type="inferred from homology"/>
<evidence type="ECO:0000313" key="9">
    <source>
        <dbReference type="Proteomes" id="UP001445335"/>
    </source>
</evidence>
<dbReference type="InterPro" id="IPR032675">
    <property type="entry name" value="LRR_dom_sf"/>
</dbReference>
<comment type="subcellular location">
    <subcellularLocation>
        <location evidence="2">Cytoplasm</location>
        <location evidence="2">Cytoskeleton</location>
        <location evidence="2">Cilium axoneme</location>
    </subcellularLocation>
    <subcellularLocation>
        <location evidence="1">Nucleus</location>
    </subcellularLocation>
</comment>
<evidence type="ECO:0000256" key="2">
    <source>
        <dbReference type="ARBA" id="ARBA00004430"/>
    </source>
</evidence>
<dbReference type="GO" id="GO:0030620">
    <property type="term" value="F:U2 snRNA binding"/>
    <property type="evidence" value="ECO:0007669"/>
    <property type="project" value="InterPro"/>
</dbReference>
<evidence type="ECO:0000256" key="4">
    <source>
        <dbReference type="ARBA" id="ARBA00022737"/>
    </source>
</evidence>
<dbReference type="FunFam" id="3.80.10.10:FF:000026">
    <property type="entry name" value="U2 small nuclear ribonucleoprotein A"/>
    <property type="match status" value="1"/>
</dbReference>
<sequence length="281" mass="30572">MDTARLAAGSLGPRLAGRLTAELILRSPQYMNCVKEYEIDLRGAKINAIENLGATQNQFDSIDLSDNAVIILENFPKLPRLKTLLLNNNRITRIARKLEESIPNLQVLMLPNNRLKNLQDLDALGLLPKLTHLSLLDNEVTKQPNYRVYVVHRCPRLKVLDFRKVKQKERDEAARLFGGAAAAAAAENGERTFEPGEGMAEVEAPAADAVEPAPEPVEQPTVRKGPTPEQLTAIKAAIANAATLEEVARLESALRTGHLPSQAADTAHAANATGVAAMDEE</sequence>
<dbReference type="PROSITE" id="PS51450">
    <property type="entry name" value="LRR"/>
    <property type="match status" value="1"/>
</dbReference>
<keyword evidence="9" id="KW-1185">Reference proteome</keyword>
<evidence type="ECO:0000256" key="7">
    <source>
        <dbReference type="SAM" id="MobiDB-lite"/>
    </source>
</evidence>
<dbReference type="InterPro" id="IPR001611">
    <property type="entry name" value="Leu-rich_rpt"/>
</dbReference>
<dbReference type="Proteomes" id="UP001445335">
    <property type="component" value="Unassembled WGS sequence"/>
</dbReference>
<evidence type="ECO:0000256" key="3">
    <source>
        <dbReference type="ARBA" id="ARBA00022614"/>
    </source>
</evidence>
<protein>
    <submittedName>
        <fullName evidence="8">Uncharacterized protein</fullName>
    </submittedName>
</protein>
<organism evidence="8 9">
    <name type="scientific">Elliptochloris bilobata</name>
    <dbReference type="NCBI Taxonomy" id="381761"/>
    <lineage>
        <taxon>Eukaryota</taxon>
        <taxon>Viridiplantae</taxon>
        <taxon>Chlorophyta</taxon>
        <taxon>core chlorophytes</taxon>
        <taxon>Trebouxiophyceae</taxon>
        <taxon>Trebouxiophyceae incertae sedis</taxon>
        <taxon>Elliptochloris clade</taxon>
        <taxon>Elliptochloris</taxon>
    </lineage>
</organism>
<dbReference type="GO" id="GO:0005930">
    <property type="term" value="C:axoneme"/>
    <property type="evidence" value="ECO:0007669"/>
    <property type="project" value="UniProtKB-SubCell"/>
</dbReference>
<dbReference type="PANTHER" id="PTHR10552:SF6">
    <property type="entry name" value="U2 SMALL NUCLEAR RIBONUCLEOPROTEIN A"/>
    <property type="match status" value="1"/>
</dbReference>
<keyword evidence="5" id="KW-0539">Nucleus</keyword>